<proteinExistence type="predicted"/>
<dbReference type="SUPFAM" id="SSF53448">
    <property type="entry name" value="Nucleotide-diphospho-sugar transferases"/>
    <property type="match status" value="1"/>
</dbReference>
<dbReference type="PANTHER" id="PTHR43630">
    <property type="entry name" value="POLY-BETA-1,6-N-ACETYL-D-GLUCOSAMINE SYNTHASE"/>
    <property type="match status" value="1"/>
</dbReference>
<reference evidence="2" key="1">
    <citation type="submission" date="2020-10" db="EMBL/GenBank/DDBJ databases">
        <authorList>
            <person name="Gilroy R."/>
        </authorList>
    </citation>
    <scope>NUCLEOTIDE SEQUENCE</scope>
    <source>
        <strain evidence="2">ChiSjej6B24-2974</strain>
    </source>
</reference>
<dbReference type="Proteomes" id="UP000824260">
    <property type="component" value="Unassembled WGS sequence"/>
</dbReference>
<comment type="caution">
    <text evidence="2">The sequence shown here is derived from an EMBL/GenBank/DDBJ whole genome shotgun (WGS) entry which is preliminary data.</text>
</comment>
<name>A0A9D0ZKQ3_9FIRM</name>
<gene>
    <name evidence="2" type="ORF">IAA52_02465</name>
</gene>
<dbReference type="CDD" id="cd02511">
    <property type="entry name" value="Beta4Glucosyltransferase"/>
    <property type="match status" value="1"/>
</dbReference>
<dbReference type="InterPro" id="IPR001173">
    <property type="entry name" value="Glyco_trans_2-like"/>
</dbReference>
<accession>A0A9D0ZKQ3</accession>
<feature type="domain" description="Glycosyltransferase 2-like" evidence="1">
    <location>
        <begin position="6"/>
        <end position="90"/>
    </location>
</feature>
<sequence length="287" mass="33029">MADLTAIVLTKNEEKNLPDCLQSLRGFASRVVVVDSGSADRTVEIARAHGADVLVHAFTSHARQFNWALENANIQTEWVLRIDADERMTEAVKAECAPILALGRESGTNGITMEANFYMLGRRLRFGGAKKRKLMIFRRGCGHIEDRFIDEHTMLTEGEEVCIRARFDHYDFKSIDHFANKLNWYATREVMDVLGKNDGDAGLHNAGIRRTRKLKNGLYYRLPRFFRVLCIFIFRYIFQLGFLDGVPGLIYHFMYSFMYRFLVDAKLYEAQKTGKYDQTLSALEARD</sequence>
<reference evidence="2" key="2">
    <citation type="journal article" date="2021" name="PeerJ">
        <title>Extensive microbial diversity within the chicken gut microbiome revealed by metagenomics and culture.</title>
        <authorList>
            <person name="Gilroy R."/>
            <person name="Ravi A."/>
            <person name="Getino M."/>
            <person name="Pursley I."/>
            <person name="Horton D.L."/>
            <person name="Alikhan N.F."/>
            <person name="Baker D."/>
            <person name="Gharbi K."/>
            <person name="Hall N."/>
            <person name="Watson M."/>
            <person name="Adriaenssens E.M."/>
            <person name="Foster-Nyarko E."/>
            <person name="Jarju S."/>
            <person name="Secka A."/>
            <person name="Antonio M."/>
            <person name="Oren A."/>
            <person name="Chaudhuri R.R."/>
            <person name="La Ragione R."/>
            <person name="Hildebrand F."/>
            <person name="Pallen M.J."/>
        </authorList>
    </citation>
    <scope>NUCLEOTIDE SEQUENCE</scope>
    <source>
        <strain evidence="2">ChiSjej6B24-2974</strain>
    </source>
</reference>
<organism evidence="2 3">
    <name type="scientific">Candidatus Pullichristensenella stercorigallinarum</name>
    <dbReference type="NCBI Taxonomy" id="2840909"/>
    <lineage>
        <taxon>Bacteria</taxon>
        <taxon>Bacillati</taxon>
        <taxon>Bacillota</taxon>
        <taxon>Clostridia</taxon>
        <taxon>Candidatus Pullichristensenella</taxon>
    </lineage>
</organism>
<evidence type="ECO:0000259" key="1">
    <source>
        <dbReference type="Pfam" id="PF00535"/>
    </source>
</evidence>
<dbReference type="EMBL" id="DVFZ01000027">
    <property type="protein sequence ID" value="HIQ81947.1"/>
    <property type="molecule type" value="Genomic_DNA"/>
</dbReference>
<protein>
    <submittedName>
        <fullName evidence="2">Glycosyltransferase family 2 protein</fullName>
    </submittedName>
</protein>
<dbReference type="AlphaFoldDB" id="A0A9D0ZKQ3"/>
<dbReference type="InterPro" id="IPR029044">
    <property type="entry name" value="Nucleotide-diphossugar_trans"/>
</dbReference>
<evidence type="ECO:0000313" key="3">
    <source>
        <dbReference type="Proteomes" id="UP000824260"/>
    </source>
</evidence>
<dbReference type="PANTHER" id="PTHR43630:SF2">
    <property type="entry name" value="GLYCOSYLTRANSFERASE"/>
    <property type="match status" value="1"/>
</dbReference>
<dbReference type="Pfam" id="PF00535">
    <property type="entry name" value="Glycos_transf_2"/>
    <property type="match status" value="1"/>
</dbReference>
<evidence type="ECO:0000313" key="2">
    <source>
        <dbReference type="EMBL" id="HIQ81947.1"/>
    </source>
</evidence>
<dbReference type="Gene3D" id="3.90.550.10">
    <property type="entry name" value="Spore Coat Polysaccharide Biosynthesis Protein SpsA, Chain A"/>
    <property type="match status" value="1"/>
</dbReference>